<dbReference type="InterPro" id="IPR051603">
    <property type="entry name" value="Zinc-ADH_QOR/CCCR"/>
</dbReference>
<dbReference type="EMBL" id="CP121252">
    <property type="protein sequence ID" value="WFP16897.1"/>
    <property type="molecule type" value="Genomic_DNA"/>
</dbReference>
<keyword evidence="4" id="KW-1185">Reference proteome</keyword>
<evidence type="ECO:0000313" key="4">
    <source>
        <dbReference type="Proteomes" id="UP001219037"/>
    </source>
</evidence>
<evidence type="ECO:0000259" key="2">
    <source>
        <dbReference type="SMART" id="SM00829"/>
    </source>
</evidence>
<dbReference type="SUPFAM" id="SSF50129">
    <property type="entry name" value="GroES-like"/>
    <property type="match status" value="1"/>
</dbReference>
<dbReference type="InterPro" id="IPR020843">
    <property type="entry name" value="ER"/>
</dbReference>
<dbReference type="Gene3D" id="3.40.50.720">
    <property type="entry name" value="NAD(P)-binding Rossmann-like Domain"/>
    <property type="match status" value="1"/>
</dbReference>
<dbReference type="Gene3D" id="3.90.180.10">
    <property type="entry name" value="Medium-chain alcohol dehydrogenases, catalytic domain"/>
    <property type="match status" value="1"/>
</dbReference>
<reference evidence="3 4" key="1">
    <citation type="submission" date="2023-04" db="EMBL/GenBank/DDBJ databases">
        <title>Funneling lignin-derived compounds into biodiesel using alkali-halophilic Citricoccus sp. P2.</title>
        <authorList>
            <person name="Luo C.-B."/>
        </authorList>
    </citation>
    <scope>NUCLEOTIDE SEQUENCE [LARGE SCALE GENOMIC DNA]</scope>
    <source>
        <strain evidence="3 4">P2</strain>
    </source>
</reference>
<organism evidence="3 4">
    <name type="scientific">Citricoccus muralis</name>
    <dbReference type="NCBI Taxonomy" id="169134"/>
    <lineage>
        <taxon>Bacteria</taxon>
        <taxon>Bacillati</taxon>
        <taxon>Actinomycetota</taxon>
        <taxon>Actinomycetes</taxon>
        <taxon>Micrococcales</taxon>
        <taxon>Micrococcaceae</taxon>
        <taxon>Citricoccus</taxon>
    </lineage>
</organism>
<gene>
    <name evidence="3" type="ORF">P8192_01870</name>
</gene>
<dbReference type="Proteomes" id="UP001219037">
    <property type="component" value="Chromosome"/>
</dbReference>
<sequence length="318" mass="32589">MTKHRDSDTSKPSQVFGFAEYGSDRVAQFFTVSSPHPDADQVLVDMTASGVNPADIKVRNGERQGSVPVEFPMAMGREAAGVVLAVGDNVSHVAPGDRVFGAAAAGTGTFAERVLLSSSSTAHIPDGVSDAQAASIPVSIGTAYDALDELELPAGSTLLVLGAGGGVGTAACGLAALRDVRTIGVASNEKKELVEKLRATHIEKGDGWIERVRELAPEGVDAIIDAVGGETLREASTLLKAPGAIRSAADHQIAADLGGSAVQRRRTTPIFAEIAELINRGSFSPVISASVDLAHAAKAVAVVESGHAVGNVVITRGE</sequence>
<keyword evidence="1" id="KW-0521">NADP</keyword>
<protein>
    <submittedName>
        <fullName evidence="3">Zinc-binding dehydrogenase</fullName>
    </submittedName>
</protein>
<name>A0ABY8H6W8_9MICC</name>
<feature type="domain" description="Enoyl reductase (ER)" evidence="2">
    <location>
        <begin position="22"/>
        <end position="314"/>
    </location>
</feature>
<dbReference type="SUPFAM" id="SSF51735">
    <property type="entry name" value="NAD(P)-binding Rossmann-fold domains"/>
    <property type="match status" value="1"/>
</dbReference>
<dbReference type="PANTHER" id="PTHR44154">
    <property type="entry name" value="QUINONE OXIDOREDUCTASE"/>
    <property type="match status" value="1"/>
</dbReference>
<proteinExistence type="predicted"/>
<dbReference type="Pfam" id="PF08240">
    <property type="entry name" value="ADH_N"/>
    <property type="match status" value="1"/>
</dbReference>
<dbReference type="InterPro" id="IPR011032">
    <property type="entry name" value="GroES-like_sf"/>
</dbReference>
<dbReference type="InterPro" id="IPR036291">
    <property type="entry name" value="NAD(P)-bd_dom_sf"/>
</dbReference>
<accession>A0ABY8H6W8</accession>
<evidence type="ECO:0000313" key="3">
    <source>
        <dbReference type="EMBL" id="WFP16897.1"/>
    </source>
</evidence>
<dbReference type="PANTHER" id="PTHR44154:SF1">
    <property type="entry name" value="QUINONE OXIDOREDUCTASE"/>
    <property type="match status" value="1"/>
</dbReference>
<dbReference type="SMART" id="SM00829">
    <property type="entry name" value="PKS_ER"/>
    <property type="match status" value="1"/>
</dbReference>
<dbReference type="InterPro" id="IPR013154">
    <property type="entry name" value="ADH-like_N"/>
</dbReference>
<evidence type="ECO:0000256" key="1">
    <source>
        <dbReference type="ARBA" id="ARBA00022857"/>
    </source>
</evidence>
<dbReference type="Pfam" id="PF13602">
    <property type="entry name" value="ADH_zinc_N_2"/>
    <property type="match status" value="1"/>
</dbReference>
<dbReference type="RefSeq" id="WP_278158029.1">
    <property type="nucleotide sequence ID" value="NZ_CP121252.1"/>
</dbReference>